<dbReference type="AlphaFoldDB" id="A0A1I7V6S7"/>
<name>A0A1I7V6S7_LOALO</name>
<evidence type="ECO:0000313" key="2">
    <source>
        <dbReference type="WBParaSite" id="EN70_10501"/>
    </source>
</evidence>
<dbReference type="Proteomes" id="UP000095285">
    <property type="component" value="Unassembled WGS sequence"/>
</dbReference>
<keyword evidence="1" id="KW-1185">Reference proteome</keyword>
<reference evidence="2" key="2">
    <citation type="submission" date="2016-11" db="UniProtKB">
        <authorList>
            <consortium name="WormBaseParasite"/>
        </authorList>
    </citation>
    <scope>IDENTIFICATION</scope>
</reference>
<organism evidence="1 2">
    <name type="scientific">Loa loa</name>
    <name type="common">Eye worm</name>
    <name type="synonym">Filaria loa</name>
    <dbReference type="NCBI Taxonomy" id="7209"/>
    <lineage>
        <taxon>Eukaryota</taxon>
        <taxon>Metazoa</taxon>
        <taxon>Ecdysozoa</taxon>
        <taxon>Nematoda</taxon>
        <taxon>Chromadorea</taxon>
        <taxon>Rhabditida</taxon>
        <taxon>Spirurina</taxon>
        <taxon>Spiruromorpha</taxon>
        <taxon>Filarioidea</taxon>
        <taxon>Onchocercidae</taxon>
        <taxon>Loa</taxon>
    </lineage>
</organism>
<protein>
    <submittedName>
        <fullName evidence="2">Ovule protein</fullName>
    </submittedName>
</protein>
<dbReference type="WBParaSite" id="EN70_10501">
    <property type="protein sequence ID" value="EN70_10501"/>
    <property type="gene ID" value="EN70_10501"/>
</dbReference>
<evidence type="ECO:0000313" key="1">
    <source>
        <dbReference type="Proteomes" id="UP000095285"/>
    </source>
</evidence>
<accession>A0A1I7V6S7</accession>
<sequence>VEEIESVLENAFHAAALIKPISSIINPPKLTSSHFSSSITIHPQQHRTTVIPTNISSSIPISSNRHSSGIEQCKLHITSSVLLNRLFGKTRTNIDLNNVENTTITTTATTTTTTQQQHHHHHLLIIIIIISNVDDLSVLYLAKHYIVFHLLQFTTKGIRIDKLKMINKNKYYVFTNV</sequence>
<proteinExistence type="predicted"/>
<reference evidence="1" key="1">
    <citation type="submission" date="2012-04" db="EMBL/GenBank/DDBJ databases">
        <title>The Genome Sequence of Loa loa.</title>
        <authorList>
            <consortium name="The Broad Institute Genome Sequencing Platform"/>
            <consortium name="Broad Institute Genome Sequencing Center for Infectious Disease"/>
            <person name="Nutman T.B."/>
            <person name="Fink D.L."/>
            <person name="Russ C."/>
            <person name="Young S."/>
            <person name="Zeng Q."/>
            <person name="Gargeya S."/>
            <person name="Alvarado L."/>
            <person name="Berlin A."/>
            <person name="Chapman S.B."/>
            <person name="Chen Z."/>
            <person name="Freedman E."/>
            <person name="Gellesch M."/>
            <person name="Goldberg J."/>
            <person name="Griggs A."/>
            <person name="Gujja S."/>
            <person name="Heilman E.R."/>
            <person name="Heiman D."/>
            <person name="Howarth C."/>
            <person name="Mehta T."/>
            <person name="Neiman D."/>
            <person name="Pearson M."/>
            <person name="Roberts A."/>
            <person name="Saif S."/>
            <person name="Shea T."/>
            <person name="Shenoy N."/>
            <person name="Sisk P."/>
            <person name="Stolte C."/>
            <person name="Sykes S."/>
            <person name="White J."/>
            <person name="Yandava C."/>
            <person name="Haas B."/>
            <person name="Henn M.R."/>
            <person name="Nusbaum C."/>
            <person name="Birren B."/>
        </authorList>
    </citation>
    <scope>NUCLEOTIDE SEQUENCE [LARGE SCALE GENOMIC DNA]</scope>
</reference>